<accession>A0A1J8QIW5</accession>
<dbReference type="OrthoDB" id="2218151at2759"/>
<dbReference type="EMBL" id="LVVM01000505">
    <property type="protein sequence ID" value="OJA20583.1"/>
    <property type="molecule type" value="Genomic_DNA"/>
</dbReference>
<name>A0A1J8QIW5_9AGAM</name>
<dbReference type="STRING" id="180088.A0A1J8QIW5"/>
<comment type="caution">
    <text evidence="1">The sequence shown here is derived from an EMBL/GenBank/DDBJ whole genome shotgun (WGS) entry which is preliminary data.</text>
</comment>
<sequence>MDAHRAFSDPALSGFGGVSMTFALPPSDPAVPRMSRTMQYAIPYAAVRASLATSPAAPPTYEPYTGDR</sequence>
<dbReference type="Proteomes" id="UP000183567">
    <property type="component" value="Unassembled WGS sequence"/>
</dbReference>
<gene>
    <name evidence="1" type="ORF">AZE42_05370</name>
</gene>
<evidence type="ECO:0000313" key="1">
    <source>
        <dbReference type="EMBL" id="OJA20583.1"/>
    </source>
</evidence>
<evidence type="ECO:0000313" key="2">
    <source>
        <dbReference type="Proteomes" id="UP000183567"/>
    </source>
</evidence>
<protein>
    <submittedName>
        <fullName evidence="1">Uncharacterized protein</fullName>
    </submittedName>
</protein>
<proteinExistence type="predicted"/>
<organism evidence="1 2">
    <name type="scientific">Rhizopogon vesiculosus</name>
    <dbReference type="NCBI Taxonomy" id="180088"/>
    <lineage>
        <taxon>Eukaryota</taxon>
        <taxon>Fungi</taxon>
        <taxon>Dikarya</taxon>
        <taxon>Basidiomycota</taxon>
        <taxon>Agaricomycotina</taxon>
        <taxon>Agaricomycetes</taxon>
        <taxon>Agaricomycetidae</taxon>
        <taxon>Boletales</taxon>
        <taxon>Suillineae</taxon>
        <taxon>Rhizopogonaceae</taxon>
        <taxon>Rhizopogon</taxon>
    </lineage>
</organism>
<dbReference type="AlphaFoldDB" id="A0A1J8QIW5"/>
<keyword evidence="2" id="KW-1185">Reference proteome</keyword>
<reference evidence="1" key="1">
    <citation type="submission" date="2016-03" db="EMBL/GenBank/DDBJ databases">
        <title>Comparative genomics of the ectomycorrhizal sister species Rhizopogon vinicolor and Rhizopogon vesiculosus (Basidiomycota: Boletales) reveals a divergence of the mating type B locus.</title>
        <authorList>
            <person name="Mujic A.B."/>
            <person name="Kuo A."/>
            <person name="Tritt A."/>
            <person name="Lipzen A."/>
            <person name="Chen C."/>
            <person name="Johnson J."/>
            <person name="Sharma A."/>
            <person name="Barry K."/>
            <person name="Grigoriev I.V."/>
            <person name="Spatafora J.W."/>
        </authorList>
    </citation>
    <scope>NUCLEOTIDE SEQUENCE [LARGE SCALE GENOMIC DNA]</scope>
    <source>
        <strain evidence="1">AM-OR11-056</strain>
    </source>
</reference>